<gene>
    <name evidence="1" type="ORF">LCGC14_0346440</name>
</gene>
<protein>
    <submittedName>
        <fullName evidence="1">Uncharacterized protein</fullName>
    </submittedName>
</protein>
<organism evidence="1">
    <name type="scientific">marine sediment metagenome</name>
    <dbReference type="NCBI Taxonomy" id="412755"/>
    <lineage>
        <taxon>unclassified sequences</taxon>
        <taxon>metagenomes</taxon>
        <taxon>ecological metagenomes</taxon>
    </lineage>
</organism>
<dbReference type="AlphaFoldDB" id="A0A0F9TV93"/>
<evidence type="ECO:0000313" key="1">
    <source>
        <dbReference type="EMBL" id="KKN78872.1"/>
    </source>
</evidence>
<comment type="caution">
    <text evidence="1">The sequence shown here is derived from an EMBL/GenBank/DDBJ whole genome shotgun (WGS) entry which is preliminary data.</text>
</comment>
<sequence length="59" mass="7051">MKWLLLICIVFLTGCTDNRIRINPVPDIKISPAKQAEYRLYVTRALWAQKQLKDYEERK</sequence>
<dbReference type="PROSITE" id="PS51257">
    <property type="entry name" value="PROKAR_LIPOPROTEIN"/>
    <property type="match status" value="1"/>
</dbReference>
<reference evidence="1" key="1">
    <citation type="journal article" date="2015" name="Nature">
        <title>Complex archaea that bridge the gap between prokaryotes and eukaryotes.</title>
        <authorList>
            <person name="Spang A."/>
            <person name="Saw J.H."/>
            <person name="Jorgensen S.L."/>
            <person name="Zaremba-Niedzwiedzka K."/>
            <person name="Martijn J."/>
            <person name="Lind A.E."/>
            <person name="van Eijk R."/>
            <person name="Schleper C."/>
            <person name="Guy L."/>
            <person name="Ettema T.J."/>
        </authorList>
    </citation>
    <scope>NUCLEOTIDE SEQUENCE</scope>
</reference>
<proteinExistence type="predicted"/>
<accession>A0A0F9TV93</accession>
<dbReference type="EMBL" id="LAZR01000256">
    <property type="protein sequence ID" value="KKN78872.1"/>
    <property type="molecule type" value="Genomic_DNA"/>
</dbReference>
<name>A0A0F9TV93_9ZZZZ</name>